<keyword evidence="9" id="KW-1185">Reference proteome</keyword>
<evidence type="ECO:0000256" key="4">
    <source>
        <dbReference type="PIRNR" id="PIRNR002756"/>
    </source>
</evidence>
<dbReference type="SUPFAM" id="SSF53850">
    <property type="entry name" value="Periplasmic binding protein-like II"/>
    <property type="match status" value="1"/>
</dbReference>
<dbReference type="GO" id="GO:0035435">
    <property type="term" value="P:phosphate ion transmembrane transport"/>
    <property type="evidence" value="ECO:0007669"/>
    <property type="project" value="InterPro"/>
</dbReference>
<proteinExistence type="inferred from homology"/>
<dbReference type="PANTHER" id="PTHR42996:SF1">
    <property type="entry name" value="PHOSPHATE-BINDING PROTEIN PSTS"/>
    <property type="match status" value="1"/>
</dbReference>
<dbReference type="NCBIfam" id="TIGR00975">
    <property type="entry name" value="3a0107s03"/>
    <property type="match status" value="1"/>
</dbReference>
<keyword evidence="3 4" id="KW-0592">Phosphate transport</keyword>
<keyword evidence="2 4" id="KW-0813">Transport</keyword>
<evidence type="ECO:0000256" key="1">
    <source>
        <dbReference type="ARBA" id="ARBA00008725"/>
    </source>
</evidence>
<feature type="region of interest" description="Disordered" evidence="6">
    <location>
        <begin position="222"/>
        <end position="241"/>
    </location>
</feature>
<comment type="caution">
    <text evidence="8">The sequence shown here is derived from an EMBL/GenBank/DDBJ whole genome shotgun (WGS) entry which is preliminary data.</text>
</comment>
<gene>
    <name evidence="8" type="primary">pstS</name>
    <name evidence="8" type="ORF">GOHSU_28_00060</name>
</gene>
<feature type="binding site" evidence="5">
    <location>
        <position position="113"/>
    </location>
    <ligand>
        <name>phosphate</name>
        <dbReference type="ChEBI" id="CHEBI:43474"/>
    </ligand>
</feature>
<dbReference type="PANTHER" id="PTHR42996">
    <property type="entry name" value="PHOSPHATE-BINDING PROTEIN PSTS"/>
    <property type="match status" value="1"/>
</dbReference>
<dbReference type="eggNOG" id="COG0226">
    <property type="taxonomic scope" value="Bacteria"/>
</dbReference>
<dbReference type="InterPro" id="IPR050962">
    <property type="entry name" value="Phosphate-bind_PstS"/>
</dbReference>
<feature type="region of interest" description="Disordered" evidence="6">
    <location>
        <begin position="1"/>
        <end position="25"/>
    </location>
</feature>
<evidence type="ECO:0000313" key="8">
    <source>
        <dbReference type="EMBL" id="GAC57952.1"/>
    </source>
</evidence>
<name>L7LD01_9ACTN</name>
<evidence type="ECO:0000256" key="6">
    <source>
        <dbReference type="SAM" id="MobiDB-lite"/>
    </source>
</evidence>
<dbReference type="InterPro" id="IPR024370">
    <property type="entry name" value="PBP_domain"/>
</dbReference>
<feature type="binding site" evidence="5">
    <location>
        <begin position="66"/>
        <end position="68"/>
    </location>
    <ligand>
        <name>phosphate</name>
        <dbReference type="ChEBI" id="CHEBI:43474"/>
    </ligand>
</feature>
<feature type="binding site" evidence="5">
    <location>
        <begin position="201"/>
        <end position="203"/>
    </location>
    <ligand>
        <name>phosphate</name>
        <dbReference type="ChEBI" id="CHEBI:43474"/>
    </ligand>
</feature>
<dbReference type="CDD" id="cd13565">
    <property type="entry name" value="PBP2_PstS"/>
    <property type="match status" value="1"/>
</dbReference>
<dbReference type="AlphaFoldDB" id="L7LD01"/>
<reference evidence="8 9" key="1">
    <citation type="submission" date="2012-12" db="EMBL/GenBank/DDBJ databases">
        <title>Whole genome shotgun sequence of Gordonia hirsuta NBRC 16056.</title>
        <authorList>
            <person name="Isaki-Nakamura S."/>
            <person name="Hosoyama A."/>
            <person name="Tsuchikane K."/>
            <person name="Katsumata H."/>
            <person name="Baba S."/>
            <person name="Yamazaki S."/>
            <person name="Fujita N."/>
        </authorList>
    </citation>
    <scope>NUCLEOTIDE SEQUENCE [LARGE SCALE GENOMIC DNA]</scope>
    <source>
        <strain evidence="8 9">NBRC 16056</strain>
    </source>
</reference>
<dbReference type="Proteomes" id="UP000053405">
    <property type="component" value="Unassembled WGS sequence"/>
</dbReference>
<dbReference type="GO" id="GO:0043190">
    <property type="term" value="C:ATP-binding cassette (ABC) transporter complex"/>
    <property type="evidence" value="ECO:0007669"/>
    <property type="project" value="InterPro"/>
</dbReference>
<dbReference type="EMBL" id="BANT01000028">
    <property type="protein sequence ID" value="GAC57952.1"/>
    <property type="molecule type" value="Genomic_DNA"/>
</dbReference>
<evidence type="ECO:0000256" key="5">
    <source>
        <dbReference type="PIRSR" id="PIRSR002756-1"/>
    </source>
</evidence>
<evidence type="ECO:0000256" key="3">
    <source>
        <dbReference type="ARBA" id="ARBA00022592"/>
    </source>
</evidence>
<feature type="binding site" evidence="5">
    <location>
        <position position="95"/>
    </location>
    <ligand>
        <name>phosphate</name>
        <dbReference type="ChEBI" id="CHEBI:43474"/>
    </ligand>
</feature>
<feature type="domain" description="PBP" evidence="7">
    <location>
        <begin position="60"/>
        <end position="338"/>
    </location>
</feature>
<dbReference type="InterPro" id="IPR005673">
    <property type="entry name" value="ABC_phos-bd_PstS"/>
</dbReference>
<comment type="similarity">
    <text evidence="1 4">Belongs to the PstS family.</text>
</comment>
<dbReference type="Gene3D" id="3.40.190.10">
    <property type="entry name" value="Periplasmic binding protein-like II"/>
    <property type="match status" value="2"/>
</dbReference>
<accession>L7LD01</accession>
<dbReference type="PIRSF" id="PIRSF002756">
    <property type="entry name" value="PstS"/>
    <property type="match status" value="1"/>
</dbReference>
<evidence type="ECO:0000259" key="7">
    <source>
        <dbReference type="Pfam" id="PF12849"/>
    </source>
</evidence>
<dbReference type="GO" id="GO:0042301">
    <property type="term" value="F:phosphate ion binding"/>
    <property type="evidence" value="ECO:0007669"/>
    <property type="project" value="InterPro"/>
</dbReference>
<protein>
    <recommendedName>
        <fullName evidence="4">Phosphate-binding protein</fullName>
    </recommendedName>
</protein>
<dbReference type="OrthoDB" id="9801510at2"/>
<evidence type="ECO:0000313" key="9">
    <source>
        <dbReference type="Proteomes" id="UP000053405"/>
    </source>
</evidence>
<dbReference type="Pfam" id="PF12849">
    <property type="entry name" value="PBP_like_2"/>
    <property type="match status" value="1"/>
</dbReference>
<sequence>MSPLSPHSSSPSPSSSYASSPSGVSAPGRRLIGVRSVSALSAALAAGLLLTACGSGSGPVITGEGSTAQQKAMTHFADVLTDDGGAVLDYTGSGSGAGIKKFLSGDVDFAGTDSPLSAQEATAATERCNGNPAWHLPLVVGPVAIAYHLPGVSDLTLNAPVLAKIFDSKIDRWNDPEIAALNPGVTLPDTPVVPVHRSDSSGTTDNFTRYLRGAAPAQWPYQPSKEWAGAGGSGAAKSTGVGDTVKKTPGAVTYVEWGFATENQLGVARLDFGAGPTELTARSAAAALENITFAEPGSKDLVVDTDALYAQTEKGAYPLLLTPYSVVCSAGYTEAGLAEAMKSSFTTILDRGQDGLTELGFVPLPQGYAQTLRGTIDAL</sequence>
<dbReference type="STRING" id="1121927.GOHSU_28_00060"/>
<organism evidence="8 9">
    <name type="scientific">Gordonia hirsuta DSM 44140 = NBRC 16056</name>
    <dbReference type="NCBI Taxonomy" id="1121927"/>
    <lineage>
        <taxon>Bacteria</taxon>
        <taxon>Bacillati</taxon>
        <taxon>Actinomycetota</taxon>
        <taxon>Actinomycetes</taxon>
        <taxon>Mycobacteriales</taxon>
        <taxon>Gordoniaceae</taxon>
        <taxon>Gordonia</taxon>
    </lineage>
</organism>
<evidence type="ECO:0000256" key="2">
    <source>
        <dbReference type="ARBA" id="ARBA00022448"/>
    </source>
</evidence>